<sequence length="220" mass="23964">MTLNMQCSFTRSEFTLHADFSVTSGEVLAISGSNGSGKTTALLLIAGLLNITSGRIEIDEQLCDGSTFVQPEDRHVGMLFQNGALFPHLTVSQNIIFGLRARGVHKEEALSRALGTMETLNIHSIANKRPHELSGGQQQRVALARTLVTQPKILLLDEPTTALDATAREATLELLSEIFSRFTGPVVLVSHDLRDIQKLATTEARIEVQHGTQVVANLIR</sequence>
<keyword evidence="2" id="KW-0547">Nucleotide-binding</keyword>
<feature type="domain" description="ABC transporter" evidence="4">
    <location>
        <begin position="3"/>
        <end position="218"/>
    </location>
</feature>
<dbReference type="PANTHER" id="PTHR42781">
    <property type="entry name" value="SPERMIDINE/PUTRESCINE IMPORT ATP-BINDING PROTEIN POTA"/>
    <property type="match status" value="1"/>
</dbReference>
<dbReference type="InterPro" id="IPR003593">
    <property type="entry name" value="AAA+_ATPase"/>
</dbReference>
<dbReference type="Pfam" id="PF00005">
    <property type="entry name" value="ABC_tran"/>
    <property type="match status" value="1"/>
</dbReference>
<dbReference type="GO" id="GO:0016887">
    <property type="term" value="F:ATP hydrolysis activity"/>
    <property type="evidence" value="ECO:0007669"/>
    <property type="project" value="InterPro"/>
</dbReference>
<reference evidence="6" key="1">
    <citation type="submission" date="2020-05" db="EMBL/GenBank/DDBJ databases">
        <authorList>
            <person name="Chiriac C."/>
            <person name="Salcher M."/>
            <person name="Ghai R."/>
            <person name="Kavagutti S V."/>
        </authorList>
    </citation>
    <scope>NUCLEOTIDE SEQUENCE</scope>
</reference>
<keyword evidence="1" id="KW-0813">Transport</keyword>
<dbReference type="SUPFAM" id="SSF52540">
    <property type="entry name" value="P-loop containing nucleoside triphosphate hydrolases"/>
    <property type="match status" value="1"/>
</dbReference>
<dbReference type="InterPro" id="IPR003439">
    <property type="entry name" value="ABC_transporter-like_ATP-bd"/>
</dbReference>
<evidence type="ECO:0000256" key="1">
    <source>
        <dbReference type="ARBA" id="ARBA00022448"/>
    </source>
</evidence>
<dbReference type="EMBL" id="CAFBPN010000125">
    <property type="protein sequence ID" value="CAB5030248.1"/>
    <property type="molecule type" value="Genomic_DNA"/>
</dbReference>
<dbReference type="PROSITE" id="PS00211">
    <property type="entry name" value="ABC_TRANSPORTER_1"/>
    <property type="match status" value="1"/>
</dbReference>
<dbReference type="GO" id="GO:0005524">
    <property type="term" value="F:ATP binding"/>
    <property type="evidence" value="ECO:0007669"/>
    <property type="project" value="UniProtKB-KW"/>
</dbReference>
<evidence type="ECO:0000259" key="4">
    <source>
        <dbReference type="PROSITE" id="PS50893"/>
    </source>
</evidence>
<evidence type="ECO:0000313" key="5">
    <source>
        <dbReference type="EMBL" id="CAB5030248.1"/>
    </source>
</evidence>
<dbReference type="Gene3D" id="3.40.50.300">
    <property type="entry name" value="P-loop containing nucleotide triphosphate hydrolases"/>
    <property type="match status" value="1"/>
</dbReference>
<dbReference type="InterPro" id="IPR027417">
    <property type="entry name" value="P-loop_NTPase"/>
</dbReference>
<keyword evidence="3" id="KW-0067">ATP-binding</keyword>
<dbReference type="SMART" id="SM00382">
    <property type="entry name" value="AAA"/>
    <property type="match status" value="1"/>
</dbReference>
<dbReference type="InterPro" id="IPR050093">
    <property type="entry name" value="ABC_SmlMolc_Importer"/>
</dbReference>
<evidence type="ECO:0000313" key="6">
    <source>
        <dbReference type="EMBL" id="CAB5068265.1"/>
    </source>
</evidence>
<dbReference type="PROSITE" id="PS50893">
    <property type="entry name" value="ABC_TRANSPORTER_2"/>
    <property type="match status" value="1"/>
</dbReference>
<evidence type="ECO:0000256" key="2">
    <source>
        <dbReference type="ARBA" id="ARBA00022741"/>
    </source>
</evidence>
<protein>
    <submittedName>
        <fullName evidence="6">Unannotated protein</fullName>
    </submittedName>
</protein>
<organism evidence="6">
    <name type="scientific">freshwater metagenome</name>
    <dbReference type="NCBI Taxonomy" id="449393"/>
    <lineage>
        <taxon>unclassified sequences</taxon>
        <taxon>metagenomes</taxon>
        <taxon>ecological metagenomes</taxon>
    </lineage>
</organism>
<proteinExistence type="predicted"/>
<evidence type="ECO:0000256" key="3">
    <source>
        <dbReference type="ARBA" id="ARBA00022840"/>
    </source>
</evidence>
<dbReference type="PANTHER" id="PTHR42781:SF4">
    <property type="entry name" value="SPERMIDINE_PUTRESCINE IMPORT ATP-BINDING PROTEIN POTA"/>
    <property type="match status" value="1"/>
</dbReference>
<dbReference type="AlphaFoldDB" id="A0A6J7UQQ5"/>
<dbReference type="InterPro" id="IPR017871">
    <property type="entry name" value="ABC_transporter-like_CS"/>
</dbReference>
<name>A0A6J7UQQ5_9ZZZZ</name>
<gene>
    <name evidence="5" type="ORF">UFOPK4098_01474</name>
    <name evidence="6" type="ORF">UFOPK4347_01740</name>
</gene>
<dbReference type="EMBL" id="CAFBQU010000091">
    <property type="protein sequence ID" value="CAB5068265.1"/>
    <property type="molecule type" value="Genomic_DNA"/>
</dbReference>
<accession>A0A6J7UQQ5</accession>